<accession>E4ZZ95</accession>
<reference evidence="2" key="1">
    <citation type="journal article" date="2011" name="Nat. Commun.">
        <title>Effector diversification within compartments of the Leptosphaeria maculans genome affected by Repeat-Induced Point mutations.</title>
        <authorList>
            <person name="Rouxel T."/>
            <person name="Grandaubert J."/>
            <person name="Hane J.K."/>
            <person name="Hoede C."/>
            <person name="van de Wouw A.P."/>
            <person name="Couloux A."/>
            <person name="Dominguez V."/>
            <person name="Anthouard V."/>
            <person name="Bally P."/>
            <person name="Bourras S."/>
            <person name="Cozijnsen A.J."/>
            <person name="Ciuffetti L.M."/>
            <person name="Degrave A."/>
            <person name="Dilmaghani A."/>
            <person name="Duret L."/>
            <person name="Fudal I."/>
            <person name="Goodwin S.B."/>
            <person name="Gout L."/>
            <person name="Glaser N."/>
            <person name="Linglin J."/>
            <person name="Kema G.H.J."/>
            <person name="Lapalu N."/>
            <person name="Lawrence C.B."/>
            <person name="May K."/>
            <person name="Meyer M."/>
            <person name="Ollivier B."/>
            <person name="Poulain J."/>
            <person name="Schoch C.L."/>
            <person name="Simon A."/>
            <person name="Spatafora J.W."/>
            <person name="Stachowiak A."/>
            <person name="Turgeon B.G."/>
            <person name="Tyler B.M."/>
            <person name="Vincent D."/>
            <person name="Weissenbach J."/>
            <person name="Amselem J."/>
            <person name="Quesneville H."/>
            <person name="Oliver R.P."/>
            <person name="Wincker P."/>
            <person name="Balesdent M.-H."/>
            <person name="Howlett B.J."/>
        </authorList>
    </citation>
    <scope>NUCLEOTIDE SEQUENCE [LARGE SCALE GENOMIC DNA]</scope>
    <source>
        <strain evidence="2">JN3 / isolate v23.1.3 / race Av1-4-5-6-7-8</strain>
    </source>
</reference>
<proteinExistence type="predicted"/>
<evidence type="ECO:0000313" key="2">
    <source>
        <dbReference type="Proteomes" id="UP000002668"/>
    </source>
</evidence>
<sequence>MSALPTKYSSHVSLAQGPCSRRMIFKLIVAADTGVELVAAKVLDGDDIEG</sequence>
<evidence type="ECO:0000313" key="1">
    <source>
        <dbReference type="EMBL" id="CBX96690.1"/>
    </source>
</evidence>
<dbReference type="OrthoDB" id="10602900at2759"/>
<protein>
    <submittedName>
        <fullName evidence="1">Predicted protein</fullName>
    </submittedName>
</protein>
<dbReference type="InParanoid" id="E4ZZ95"/>
<dbReference type="AlphaFoldDB" id="E4ZZ95"/>
<dbReference type="VEuPathDB" id="FungiDB:LEMA_uP109550.1"/>
<gene>
    <name evidence="1" type="ORF">LEMA_uP109550.1</name>
</gene>
<dbReference type="Proteomes" id="UP000002668">
    <property type="component" value="Genome"/>
</dbReference>
<name>E4ZZ95_LEPMJ</name>
<dbReference type="EMBL" id="FP929129">
    <property type="protein sequence ID" value="CBX96690.1"/>
    <property type="molecule type" value="Genomic_DNA"/>
</dbReference>
<dbReference type="HOGENOM" id="CLU_3125358_0_0_1"/>
<keyword evidence="2" id="KW-1185">Reference proteome</keyword>
<organism evidence="2">
    <name type="scientific">Leptosphaeria maculans (strain JN3 / isolate v23.1.3 / race Av1-4-5-6-7-8)</name>
    <name type="common">Blackleg fungus</name>
    <name type="synonym">Phoma lingam</name>
    <dbReference type="NCBI Taxonomy" id="985895"/>
    <lineage>
        <taxon>Eukaryota</taxon>
        <taxon>Fungi</taxon>
        <taxon>Dikarya</taxon>
        <taxon>Ascomycota</taxon>
        <taxon>Pezizomycotina</taxon>
        <taxon>Dothideomycetes</taxon>
        <taxon>Pleosporomycetidae</taxon>
        <taxon>Pleosporales</taxon>
        <taxon>Pleosporineae</taxon>
        <taxon>Leptosphaeriaceae</taxon>
        <taxon>Plenodomus</taxon>
        <taxon>Plenodomus lingam/Leptosphaeria maculans species complex</taxon>
    </lineage>
</organism>